<dbReference type="AlphaFoldDB" id="A0A0E9Q2S4"/>
<name>A0A0E9Q2S4_ANGAN</name>
<sequence>MRSIWSLSFLHTATMNPLSRVRR</sequence>
<protein>
    <submittedName>
        <fullName evidence="1">Uncharacterized protein</fullName>
    </submittedName>
</protein>
<evidence type="ECO:0000313" key="1">
    <source>
        <dbReference type="EMBL" id="JAH10797.1"/>
    </source>
</evidence>
<reference evidence="1" key="1">
    <citation type="submission" date="2014-11" db="EMBL/GenBank/DDBJ databases">
        <authorList>
            <person name="Amaro Gonzalez C."/>
        </authorList>
    </citation>
    <scope>NUCLEOTIDE SEQUENCE</scope>
</reference>
<accession>A0A0E9Q2S4</accession>
<proteinExistence type="predicted"/>
<organism evidence="1">
    <name type="scientific">Anguilla anguilla</name>
    <name type="common">European freshwater eel</name>
    <name type="synonym">Muraena anguilla</name>
    <dbReference type="NCBI Taxonomy" id="7936"/>
    <lineage>
        <taxon>Eukaryota</taxon>
        <taxon>Metazoa</taxon>
        <taxon>Chordata</taxon>
        <taxon>Craniata</taxon>
        <taxon>Vertebrata</taxon>
        <taxon>Euteleostomi</taxon>
        <taxon>Actinopterygii</taxon>
        <taxon>Neopterygii</taxon>
        <taxon>Teleostei</taxon>
        <taxon>Anguilliformes</taxon>
        <taxon>Anguillidae</taxon>
        <taxon>Anguilla</taxon>
    </lineage>
</organism>
<reference evidence="1" key="2">
    <citation type="journal article" date="2015" name="Fish Shellfish Immunol.">
        <title>Early steps in the European eel (Anguilla anguilla)-Vibrio vulnificus interaction in the gills: Role of the RtxA13 toxin.</title>
        <authorList>
            <person name="Callol A."/>
            <person name="Pajuelo D."/>
            <person name="Ebbesson L."/>
            <person name="Teles M."/>
            <person name="MacKenzie S."/>
            <person name="Amaro C."/>
        </authorList>
    </citation>
    <scope>NUCLEOTIDE SEQUENCE</scope>
</reference>
<dbReference type="EMBL" id="GBXM01097780">
    <property type="protein sequence ID" value="JAH10797.1"/>
    <property type="molecule type" value="Transcribed_RNA"/>
</dbReference>